<evidence type="ECO:0000313" key="7">
    <source>
        <dbReference type="Proteomes" id="UP001177744"/>
    </source>
</evidence>
<protein>
    <recommendedName>
        <fullName evidence="4">Mitochondrial fission regulator</fullName>
    </recommendedName>
</protein>
<feature type="compositionally biased region" description="Low complexity" evidence="5">
    <location>
        <begin position="931"/>
        <end position="941"/>
    </location>
</feature>
<feature type="compositionally biased region" description="Basic and acidic residues" evidence="5">
    <location>
        <begin position="429"/>
        <end position="441"/>
    </location>
</feature>
<dbReference type="GO" id="GO:0005739">
    <property type="term" value="C:mitochondrion"/>
    <property type="evidence" value="ECO:0007669"/>
    <property type="project" value="UniProtKB-SubCell"/>
</dbReference>
<evidence type="ECO:0000256" key="1">
    <source>
        <dbReference type="ARBA" id="ARBA00004173"/>
    </source>
</evidence>
<sequence length="980" mass="107348">MGGEREGPHLSLHCSLSHHSGSSAIHLERFPEFPQEPPHPFTEKRSLCLSAGYFAREPETAQRGCMIQKACGDWRSRAPAPEAGCSPGEEEATCPLIPGHSQQQKPHVHLPHIQGERRNRAPEPEAGCGPGDEEAARPMILGRSQLEKSPTGKTEKTPTCGPGTSTCGWLQPGRWRNPLPRSPRHQYLHLSVVPEMEKPPTPWSRVPALVAAAQAKSLAHHPLRLQPAWAPMADQREESPDPRAWLLRHRHSDKAPMPCCPLSVCQACGLRRCPRQQSPHTPLFTLSVQEPSGAGGNLAIRERRHPYYTSAAATASSANLGRPWLPVPRAALGSWGTEGLVDSGGSRAMHLPPQHNFDGLVLSSCGERGSGWKSQDFVRLDTDSEPQGFDAMKLELTIDHPAALSPEDTAAPESKECCAKQSRFSQRARSHEHGGRKDMSRHVPEHVPEVHLELPEISGGDCAPALSFHSHPMILCIIRQLAVVPSLSQASVGLCAAHRSEEFQGHCGPIPTHLPGLIFSIHPTTRTCTTLFHPPHLAHTVDQWFPAHGVPMGKVSRKYKPNPTDRFNVSAHFPSAHIPLAEANHRAKPNINGAKKDTPPHMVPNIFSSFVRLSLRHAGGLQGFQEPMEASYFPDKAPDSSDWGLLLRDPLQTTGRPRFLSSVCVRLLMDFAVRSQEVMINIEKMGTEKEERKGAADLGARRSGAAVWCDQTTCSPLGKPGFNNICDSDNSATEMKKITRCSKTNYSHYSKNRKNKDVPNMLDILKDMNEITLQALQQEFAFQEDSSLEKEYRSWVSSPFSSPETSKFGHHISQSEGQGTKRRLTNTKGVVPKGVSNWLSAPPGRAGVYRASLAGIPAFLSREPRSGEKLERSGKRGLGEIADRPQPWSAELRRSACRVRAECGCAARSPARAGSLQTIPAATSSAAALRLRQRPRWPQARSSPGSRTADSGRRTPCPTPPRALRGRRVVGAPGCCPTRR</sequence>
<feature type="region of interest" description="Disordered" evidence="5">
    <location>
        <begin position="931"/>
        <end position="980"/>
    </location>
</feature>
<accession>A0AA40HTF1</accession>
<comment type="similarity">
    <text evidence="2 4">Belongs to the MTFR1 family.</text>
</comment>
<feature type="region of interest" description="Disordered" evidence="5">
    <location>
        <begin position="76"/>
        <end position="180"/>
    </location>
</feature>
<evidence type="ECO:0000256" key="4">
    <source>
        <dbReference type="RuleBase" id="RU369053"/>
    </source>
</evidence>
<keyword evidence="3 4" id="KW-0496">Mitochondrion</keyword>
<feature type="compositionally biased region" description="Low complexity" evidence="5">
    <location>
        <begin position="157"/>
        <end position="168"/>
    </location>
</feature>
<keyword evidence="7" id="KW-1185">Reference proteome</keyword>
<reference evidence="6" key="1">
    <citation type="submission" date="2023-06" db="EMBL/GenBank/DDBJ databases">
        <title>Reference genome for the Northern bat (Eptesicus nilssonii), a most northern bat species.</title>
        <authorList>
            <person name="Laine V.N."/>
            <person name="Pulliainen A.T."/>
            <person name="Lilley T.M."/>
        </authorList>
    </citation>
    <scope>NUCLEOTIDE SEQUENCE</scope>
    <source>
        <strain evidence="6">BLF_Eptnil</strain>
        <tissue evidence="6">Kidney</tissue>
    </source>
</reference>
<proteinExistence type="inferred from homology"/>
<evidence type="ECO:0000256" key="5">
    <source>
        <dbReference type="SAM" id="MobiDB-lite"/>
    </source>
</evidence>
<dbReference type="GO" id="GO:0009060">
    <property type="term" value="P:aerobic respiration"/>
    <property type="evidence" value="ECO:0007669"/>
    <property type="project" value="UniProtKB-UniRule"/>
</dbReference>
<gene>
    <name evidence="6" type="ORF">QTO34_003041</name>
</gene>
<dbReference type="Pfam" id="PF05308">
    <property type="entry name" value="Mito_fiss_reg"/>
    <property type="match status" value="1"/>
</dbReference>
<dbReference type="PANTHER" id="PTHR14215">
    <property type="entry name" value="PROTEIN OF UNKNOWN FUNCTION DUF729"/>
    <property type="match status" value="1"/>
</dbReference>
<name>A0AA40HTF1_CNENI</name>
<organism evidence="6 7">
    <name type="scientific">Cnephaeus nilssonii</name>
    <name type="common">Northern bat</name>
    <name type="synonym">Eptesicus nilssonii</name>
    <dbReference type="NCBI Taxonomy" id="3371016"/>
    <lineage>
        <taxon>Eukaryota</taxon>
        <taxon>Metazoa</taxon>
        <taxon>Chordata</taxon>
        <taxon>Craniata</taxon>
        <taxon>Vertebrata</taxon>
        <taxon>Euteleostomi</taxon>
        <taxon>Mammalia</taxon>
        <taxon>Eutheria</taxon>
        <taxon>Laurasiatheria</taxon>
        <taxon>Chiroptera</taxon>
        <taxon>Yangochiroptera</taxon>
        <taxon>Vespertilionidae</taxon>
        <taxon>Cnephaeus</taxon>
    </lineage>
</organism>
<dbReference type="EMBL" id="JAULJE010000012">
    <property type="protein sequence ID" value="KAK1336998.1"/>
    <property type="molecule type" value="Genomic_DNA"/>
</dbReference>
<dbReference type="AlphaFoldDB" id="A0AA40HTF1"/>
<comment type="subcellular location">
    <subcellularLocation>
        <location evidence="1 4">Mitochondrion</location>
    </subcellularLocation>
</comment>
<dbReference type="Proteomes" id="UP001177744">
    <property type="component" value="Unassembled WGS sequence"/>
</dbReference>
<evidence type="ECO:0000313" key="6">
    <source>
        <dbReference type="EMBL" id="KAK1336998.1"/>
    </source>
</evidence>
<dbReference type="GO" id="GO:0000266">
    <property type="term" value="P:mitochondrial fission"/>
    <property type="evidence" value="ECO:0007669"/>
    <property type="project" value="UniProtKB-UniRule"/>
</dbReference>
<dbReference type="PANTHER" id="PTHR14215:SF2">
    <property type="entry name" value="MITOCHONDRIAL FISSION REGULATOR 2"/>
    <property type="match status" value="1"/>
</dbReference>
<feature type="region of interest" description="Disordered" evidence="5">
    <location>
        <begin position="420"/>
        <end position="441"/>
    </location>
</feature>
<comment type="caution">
    <text evidence="6">The sequence shown here is derived from an EMBL/GenBank/DDBJ whole genome shotgun (WGS) entry which is preliminary data.</text>
</comment>
<evidence type="ECO:0000256" key="3">
    <source>
        <dbReference type="ARBA" id="ARBA00023128"/>
    </source>
</evidence>
<feature type="compositionally biased region" description="Basic and acidic residues" evidence="5">
    <location>
        <begin position="114"/>
        <end position="123"/>
    </location>
</feature>
<comment type="function">
    <text evidence="4">Plays a role in mitochondrial aerobic respiration. Regulates mitochondrial organization and fission.</text>
</comment>
<evidence type="ECO:0000256" key="2">
    <source>
        <dbReference type="ARBA" id="ARBA00005807"/>
    </source>
</evidence>
<dbReference type="InterPro" id="IPR007972">
    <property type="entry name" value="Mtfr1"/>
</dbReference>